<dbReference type="SUPFAM" id="SSF46785">
    <property type="entry name" value="Winged helix' DNA-binding domain"/>
    <property type="match status" value="1"/>
</dbReference>
<dbReference type="KEGG" id="mflg:ABS361_01690"/>
<keyword evidence="2" id="KW-0805">Transcription regulation</keyword>
<reference evidence="6" key="1">
    <citation type="submission" date="2024-06" db="EMBL/GenBank/DDBJ databases">
        <title>Methylostella associata gen. nov., sp. nov., a novel Ancalomicrobiaceae-affiliated facultatively methylotrophic bacteria that feed on methanotrophs of the genus Methylococcus.</title>
        <authorList>
            <person name="Saltykova V."/>
            <person name="Danilova O.V."/>
            <person name="Oshkin I.Y."/>
            <person name="Belova S.E."/>
            <person name="Pimenov N.V."/>
            <person name="Dedysh S.N."/>
        </authorList>
    </citation>
    <scope>NUCLEOTIDE SEQUENCE</scope>
    <source>
        <strain evidence="6">S20</strain>
    </source>
</reference>
<proteinExistence type="inferred from homology"/>
<evidence type="ECO:0000313" key="6">
    <source>
        <dbReference type="EMBL" id="XBY45040.1"/>
    </source>
</evidence>
<dbReference type="Gene3D" id="3.40.190.290">
    <property type="match status" value="1"/>
</dbReference>
<evidence type="ECO:0000256" key="4">
    <source>
        <dbReference type="ARBA" id="ARBA00023163"/>
    </source>
</evidence>
<keyword evidence="4" id="KW-0804">Transcription</keyword>
<dbReference type="PANTHER" id="PTHR30579:SF3">
    <property type="entry name" value="TRANSCRIPTIONAL REGULATORY PROTEIN"/>
    <property type="match status" value="1"/>
</dbReference>
<dbReference type="GO" id="GO:0003677">
    <property type="term" value="F:DNA binding"/>
    <property type="evidence" value="ECO:0007669"/>
    <property type="project" value="UniProtKB-KW"/>
</dbReference>
<dbReference type="PANTHER" id="PTHR30579">
    <property type="entry name" value="TRANSCRIPTIONAL REGULATOR"/>
    <property type="match status" value="1"/>
</dbReference>
<organism evidence="6">
    <name type="scientific">Methyloraptor flagellatus</name>
    <dbReference type="NCBI Taxonomy" id="3162530"/>
    <lineage>
        <taxon>Bacteria</taxon>
        <taxon>Pseudomonadati</taxon>
        <taxon>Pseudomonadota</taxon>
        <taxon>Alphaproteobacteria</taxon>
        <taxon>Hyphomicrobiales</taxon>
        <taxon>Ancalomicrobiaceae</taxon>
        <taxon>Methyloraptor</taxon>
    </lineage>
</organism>
<dbReference type="Pfam" id="PF03466">
    <property type="entry name" value="LysR_substrate"/>
    <property type="match status" value="1"/>
</dbReference>
<dbReference type="Pfam" id="PF00126">
    <property type="entry name" value="HTH_1"/>
    <property type="match status" value="1"/>
</dbReference>
<accession>A0AAU7XD89</accession>
<evidence type="ECO:0000256" key="3">
    <source>
        <dbReference type="ARBA" id="ARBA00023125"/>
    </source>
</evidence>
<dbReference type="InterPro" id="IPR050176">
    <property type="entry name" value="LTTR"/>
</dbReference>
<gene>
    <name evidence="6" type="ORF">ABS361_01690</name>
</gene>
<evidence type="ECO:0000259" key="5">
    <source>
        <dbReference type="PROSITE" id="PS50931"/>
    </source>
</evidence>
<dbReference type="InterPro" id="IPR036390">
    <property type="entry name" value="WH_DNA-bd_sf"/>
</dbReference>
<dbReference type="Gene3D" id="1.10.10.10">
    <property type="entry name" value="Winged helix-like DNA-binding domain superfamily/Winged helix DNA-binding domain"/>
    <property type="match status" value="1"/>
</dbReference>
<dbReference type="InterPro" id="IPR005119">
    <property type="entry name" value="LysR_subst-bd"/>
</dbReference>
<evidence type="ECO:0000256" key="1">
    <source>
        <dbReference type="ARBA" id="ARBA00009437"/>
    </source>
</evidence>
<dbReference type="GO" id="GO:0003700">
    <property type="term" value="F:DNA-binding transcription factor activity"/>
    <property type="evidence" value="ECO:0007669"/>
    <property type="project" value="InterPro"/>
</dbReference>
<sequence length="289" mass="30406">MPDWENIRHLAALAAGGSLSAAARALGVDHATVARRVAALEQELSLKLIDRRGRRIALTAEGERIAGLAGAMEAAARGMERIAAGASGELSGEVTISAPPALAAAMLTAPLAALGREHPALTIRLIGETRTISLDRREADLAVRLTRPVVGDLTVTRLGAMPFRFYASPDYLARTPAEAWRFVGRDDHSAQQRHIETVAAGRPIGFVGSTSEIHRAAALAGAGLALVPDFLIDDTTGLVAVETGAPPFALDIWLVVHTDLKTAARIRVVMDRLRAAFAVSSPASARTCP</sequence>
<dbReference type="AlphaFoldDB" id="A0AAU7XD89"/>
<feature type="domain" description="HTH lysR-type" evidence="5">
    <location>
        <begin position="2"/>
        <end position="59"/>
    </location>
</feature>
<dbReference type="PROSITE" id="PS50931">
    <property type="entry name" value="HTH_LYSR"/>
    <property type="match status" value="1"/>
</dbReference>
<name>A0AAU7XD89_9HYPH</name>
<keyword evidence="3" id="KW-0238">DNA-binding</keyword>
<comment type="similarity">
    <text evidence="1">Belongs to the LysR transcriptional regulatory family.</text>
</comment>
<dbReference type="EMBL" id="CP158568">
    <property type="protein sequence ID" value="XBY45040.1"/>
    <property type="molecule type" value="Genomic_DNA"/>
</dbReference>
<protein>
    <submittedName>
        <fullName evidence="6">LysR family transcriptional regulator</fullName>
    </submittedName>
</protein>
<dbReference type="InterPro" id="IPR036388">
    <property type="entry name" value="WH-like_DNA-bd_sf"/>
</dbReference>
<evidence type="ECO:0000256" key="2">
    <source>
        <dbReference type="ARBA" id="ARBA00023015"/>
    </source>
</evidence>
<dbReference type="SUPFAM" id="SSF53850">
    <property type="entry name" value="Periplasmic binding protein-like II"/>
    <property type="match status" value="1"/>
</dbReference>
<dbReference type="InterPro" id="IPR000847">
    <property type="entry name" value="LysR_HTH_N"/>
</dbReference>
<dbReference type="RefSeq" id="WP_407050133.1">
    <property type="nucleotide sequence ID" value="NZ_CP158568.1"/>
</dbReference>